<organism evidence="3 4">
    <name type="scientific">Gasterosteus aculeatus aculeatus</name>
    <name type="common">three-spined stickleback</name>
    <dbReference type="NCBI Taxonomy" id="481459"/>
    <lineage>
        <taxon>Eukaryota</taxon>
        <taxon>Metazoa</taxon>
        <taxon>Chordata</taxon>
        <taxon>Craniata</taxon>
        <taxon>Vertebrata</taxon>
        <taxon>Euteleostomi</taxon>
        <taxon>Actinopterygii</taxon>
        <taxon>Neopterygii</taxon>
        <taxon>Teleostei</taxon>
        <taxon>Neoteleostei</taxon>
        <taxon>Acanthomorphata</taxon>
        <taxon>Eupercaria</taxon>
        <taxon>Perciformes</taxon>
        <taxon>Cottioidei</taxon>
        <taxon>Gasterosteales</taxon>
        <taxon>Gasterosteidae</taxon>
        <taxon>Gasterosteus</taxon>
    </lineage>
</organism>
<dbReference type="Pfam" id="PF05699">
    <property type="entry name" value="Dimer_Tnp_hAT"/>
    <property type="match status" value="1"/>
</dbReference>
<accession>A0AAQ4P767</accession>
<sequence length="608" mass="68507">MAEQSVGEAKQARPRASKVWEYFTTFHSSTTAMHEHLKRRHPGATTFVGVFSFSFSAKQRRVDEFVLKRHSCTPQKAGVLTESILNMLVNDMRPLSMVEDEGFMQMVNTFHPGYTLPSRTHFTKLMEQKYETSLAKVKDALKATENKIALTTDAWTSVATEAYLGITCHFISDDWDFTSFCLTTMPLEERHTGPNIAAWVEQAVEKFEIPTSKIMAVVHDNGSNVVLAANILQEKNGWVSVRCTGHTLQLVINHALKNPQISKALGASRSLVEHFKRSELAASNLKLKQNQMGTPEHKLVQDVSTRWNSTYHMISRLLEQRWPVTATLSDPATQRGKQYLDLKSDQWTLLEELSQALQAFECATVYLSGKSYVTVSALPPLVKGLLKSTHTSYETTPVEAFQAAASKETTARWSGEVTFTHDKQSRQIIAAALDPRFLKLKFLTPEERFSVQNKVQALLKRDLQIGGLFQYWIHCLDQIPQTVTMTSEEDAHIQKICNEVLKYFGEQPLSKTESPLSWWKSNEARFPALASLAKSFLCIPATSTPSERLFSAAGNIASKKRASLTPEHVNMLTFLHCNLKRTPTRPADNQEGEGKKTQKTDRPNKDRV</sequence>
<feature type="region of interest" description="Disordered" evidence="1">
    <location>
        <begin position="580"/>
        <end position="608"/>
    </location>
</feature>
<evidence type="ECO:0000259" key="2">
    <source>
        <dbReference type="Pfam" id="PF05699"/>
    </source>
</evidence>
<dbReference type="Proteomes" id="UP000007635">
    <property type="component" value="Chromosome VI"/>
</dbReference>
<protein>
    <recommendedName>
        <fullName evidence="2">HAT C-terminal dimerisation domain-containing protein</fullName>
    </recommendedName>
</protein>
<evidence type="ECO:0000313" key="4">
    <source>
        <dbReference type="Proteomes" id="UP000007635"/>
    </source>
</evidence>
<evidence type="ECO:0000256" key="1">
    <source>
        <dbReference type="SAM" id="MobiDB-lite"/>
    </source>
</evidence>
<dbReference type="SUPFAM" id="SSF53098">
    <property type="entry name" value="Ribonuclease H-like"/>
    <property type="match status" value="1"/>
</dbReference>
<dbReference type="GeneTree" id="ENSGT00940000158431"/>
<dbReference type="PANTHER" id="PTHR46481">
    <property type="entry name" value="ZINC FINGER BED DOMAIN-CONTAINING PROTEIN 4"/>
    <property type="match status" value="1"/>
</dbReference>
<reference evidence="3" key="3">
    <citation type="submission" date="2025-09" db="UniProtKB">
        <authorList>
            <consortium name="Ensembl"/>
        </authorList>
    </citation>
    <scope>IDENTIFICATION</scope>
</reference>
<feature type="compositionally biased region" description="Basic and acidic residues" evidence="1">
    <location>
        <begin position="592"/>
        <end position="608"/>
    </location>
</feature>
<dbReference type="AlphaFoldDB" id="A0AAQ4P767"/>
<reference evidence="3" key="2">
    <citation type="submission" date="2025-08" db="UniProtKB">
        <authorList>
            <consortium name="Ensembl"/>
        </authorList>
    </citation>
    <scope>IDENTIFICATION</scope>
</reference>
<evidence type="ECO:0000313" key="3">
    <source>
        <dbReference type="Ensembl" id="ENSGACP00000033451.1"/>
    </source>
</evidence>
<dbReference type="GO" id="GO:0046983">
    <property type="term" value="F:protein dimerization activity"/>
    <property type="evidence" value="ECO:0007669"/>
    <property type="project" value="InterPro"/>
</dbReference>
<dbReference type="PANTHER" id="PTHR46481:SF9">
    <property type="entry name" value="ZINC FINGER BED DOMAIN-CONTAINING PROTEIN 1-LIKE"/>
    <property type="match status" value="1"/>
</dbReference>
<name>A0AAQ4P767_GASAC</name>
<dbReference type="InterPro" id="IPR012337">
    <property type="entry name" value="RNaseH-like_sf"/>
</dbReference>
<dbReference type="Ensembl" id="ENSGACT00000036060.1">
    <property type="protein sequence ID" value="ENSGACP00000033451.1"/>
    <property type="gene ID" value="ENSGACG00000028051.1"/>
</dbReference>
<dbReference type="InterPro" id="IPR008906">
    <property type="entry name" value="HATC_C_dom"/>
</dbReference>
<proteinExistence type="predicted"/>
<keyword evidence="4" id="KW-1185">Reference proteome</keyword>
<dbReference type="SUPFAM" id="SSF140996">
    <property type="entry name" value="Hermes dimerisation domain"/>
    <property type="match status" value="1"/>
</dbReference>
<dbReference type="InterPro" id="IPR052035">
    <property type="entry name" value="ZnF_BED_domain_contain"/>
</dbReference>
<feature type="domain" description="HAT C-terminal dimerisation" evidence="2">
    <location>
        <begin position="502"/>
        <end position="578"/>
    </location>
</feature>
<dbReference type="Gene3D" id="1.10.10.1070">
    <property type="entry name" value="Zinc finger, BED domain-containing"/>
    <property type="match status" value="1"/>
</dbReference>
<reference evidence="3 4" key="1">
    <citation type="journal article" date="2021" name="G3 (Bethesda)">
        <title>Improved contiguity of the threespine stickleback genome using long-read sequencing.</title>
        <authorList>
            <person name="Nath S."/>
            <person name="Shaw D.E."/>
            <person name="White M.A."/>
        </authorList>
    </citation>
    <scope>NUCLEOTIDE SEQUENCE [LARGE SCALE GENOMIC DNA]</scope>
    <source>
        <strain evidence="3 4">Lake Benthic</strain>
    </source>
</reference>